<evidence type="ECO:0000313" key="6">
    <source>
        <dbReference type="EMBL" id="CAH0107157.1"/>
    </source>
</evidence>
<proteinExistence type="predicted"/>
<dbReference type="InterPro" id="IPR036770">
    <property type="entry name" value="Ankyrin_rpt-contain_sf"/>
</dbReference>
<dbReference type="EMBL" id="CAKKLH010000257">
    <property type="protein sequence ID" value="CAH0107157.1"/>
    <property type="molecule type" value="Genomic_DNA"/>
</dbReference>
<dbReference type="OrthoDB" id="6383553at2759"/>
<dbReference type="AlphaFoldDB" id="A0A8J2RRE1"/>
<keyword evidence="2" id="KW-0040">ANK repeat</keyword>
<dbReference type="InterPro" id="IPR002110">
    <property type="entry name" value="Ankyrin_rpt"/>
</dbReference>
<organism evidence="6 7">
    <name type="scientific">Daphnia galeata</name>
    <dbReference type="NCBI Taxonomy" id="27404"/>
    <lineage>
        <taxon>Eukaryota</taxon>
        <taxon>Metazoa</taxon>
        <taxon>Ecdysozoa</taxon>
        <taxon>Arthropoda</taxon>
        <taxon>Crustacea</taxon>
        <taxon>Branchiopoda</taxon>
        <taxon>Diplostraca</taxon>
        <taxon>Cladocera</taxon>
        <taxon>Anomopoda</taxon>
        <taxon>Daphniidae</taxon>
        <taxon>Daphnia</taxon>
    </lineage>
</organism>
<comment type="function">
    <text evidence="3">Plays an important role in regulating intracellular signaling events associated with erythroid terminal differentiation.</text>
</comment>
<evidence type="ECO:0000256" key="3">
    <source>
        <dbReference type="ARBA" id="ARBA00037385"/>
    </source>
</evidence>
<comment type="caution">
    <text evidence="6">The sequence shown here is derived from an EMBL/GenBank/DDBJ whole genome shotgun (WGS) entry which is preliminary data.</text>
</comment>
<dbReference type="Gene3D" id="1.25.40.20">
    <property type="entry name" value="Ankyrin repeat-containing domain"/>
    <property type="match status" value="2"/>
</dbReference>
<dbReference type="SMART" id="SM00248">
    <property type="entry name" value="ANK"/>
    <property type="match status" value="4"/>
</dbReference>
<reference evidence="6" key="1">
    <citation type="submission" date="2021-11" db="EMBL/GenBank/DDBJ databases">
        <authorList>
            <person name="Schell T."/>
        </authorList>
    </citation>
    <scope>NUCLEOTIDE SEQUENCE</scope>
    <source>
        <strain evidence="6">M5</strain>
    </source>
</reference>
<evidence type="ECO:0000256" key="1">
    <source>
        <dbReference type="ARBA" id="ARBA00022737"/>
    </source>
</evidence>
<dbReference type="Pfam" id="PF13606">
    <property type="entry name" value="Ank_3"/>
    <property type="match status" value="1"/>
</dbReference>
<evidence type="ECO:0000256" key="2">
    <source>
        <dbReference type="ARBA" id="ARBA00023043"/>
    </source>
</evidence>
<dbReference type="PANTHER" id="PTHR24197:SF44">
    <property type="entry name" value="ANKYRIN REPEAT DOMAIN-CONTAINING PROTEIN 54"/>
    <property type="match status" value="1"/>
</dbReference>
<keyword evidence="1" id="KW-0677">Repeat</keyword>
<dbReference type="PANTHER" id="PTHR24197">
    <property type="entry name" value="ANKYRIN REPEAT DOMAIN-CONTAINING PROTEIN 61"/>
    <property type="match status" value="1"/>
</dbReference>
<dbReference type="SUPFAM" id="SSF48403">
    <property type="entry name" value="Ankyrin repeat"/>
    <property type="match status" value="1"/>
</dbReference>
<dbReference type="Proteomes" id="UP000789390">
    <property type="component" value="Unassembled WGS sequence"/>
</dbReference>
<feature type="compositionally biased region" description="Polar residues" evidence="5">
    <location>
        <begin position="560"/>
        <end position="607"/>
    </location>
</feature>
<keyword evidence="7" id="KW-1185">Reference proteome</keyword>
<evidence type="ECO:0000313" key="7">
    <source>
        <dbReference type="Proteomes" id="UP000789390"/>
    </source>
</evidence>
<evidence type="ECO:0000256" key="4">
    <source>
        <dbReference type="ARBA" id="ARBA00039237"/>
    </source>
</evidence>
<sequence length="745" mass="83859">MEASAIENDRILKEIFFEAVRFELMSQLNNILSIQGQEMTKLLATSIDEHGASPMLTAIQYGNYEVVVFLIENFGPDVHVSGTFEWDSIKYSNVSPLCAAIISRQVGIINELITINEQGRLYNITVAVEGIKSSSISREVKIEVLELMGAAYALYNPDSSLHSITIWREAMRLRDSTDDGEPAIAKTIIPHPSYHFAKAMDFTLEFATLDELDQLEVQLNFDNGDPGLNIYTQALLMINRILDQSDPEHKKYILTLFTEYADIHHDLGLFNRAISIGMYLMEQFDGLMEWGDGNLNSSIIKTIEIVVASFVELLDLPIADRKELTFANIMTTIDYTFEHNIHLRLVNDEGDDGNELDLLIFDQIDIMTSDILPELNEQESHRFKQSLYKFIRKDYRFKKVDMGNLLHIACCSCTITSQQFPIRVIKLLLELGVDPNAKSSKGLNALHVLASISWDHWSTNITDAIQLMLDSGSHIDQPDSYGLTPLELFTIKEKELSDNGITNNYLQKLVNKVRPLKCLAAKVISQNGIPFDDENNSYVFLGKPAYLYKTEDIDWVPTKNLKTQPENVQSSLNSSNSRAIDSKNASPTDTDPPSNKQSKTEPTNSNSQEKDKPSSPIVEEPVKRKVIYSRPIQPVNGIWPRLTATIITPESINIPCNYSLLLNNQQVPNKSDEIVESVSNDVTEITVKKEIDSSTADADESMPDCDLSAAYSFTSKLKEEKATQVTAEEIRQEFLLTASTQTVWK</sequence>
<feature type="region of interest" description="Disordered" evidence="5">
    <location>
        <begin position="560"/>
        <end position="618"/>
    </location>
</feature>
<evidence type="ECO:0000256" key="5">
    <source>
        <dbReference type="SAM" id="MobiDB-lite"/>
    </source>
</evidence>
<accession>A0A8J2RRE1</accession>
<gene>
    <name evidence="6" type="ORF">DGAL_LOCUS10448</name>
</gene>
<protein>
    <recommendedName>
        <fullName evidence="4">Ankyrin repeat domain-containing protein 54</fullName>
    </recommendedName>
</protein>
<name>A0A8J2RRE1_9CRUS</name>